<reference evidence="1 2" key="1">
    <citation type="submission" date="2021-06" db="EMBL/GenBank/DDBJ databases">
        <title>Caerostris darwini draft genome.</title>
        <authorList>
            <person name="Kono N."/>
            <person name="Arakawa K."/>
        </authorList>
    </citation>
    <scope>NUCLEOTIDE SEQUENCE [LARGE SCALE GENOMIC DNA]</scope>
</reference>
<organism evidence="1 2">
    <name type="scientific">Caerostris darwini</name>
    <dbReference type="NCBI Taxonomy" id="1538125"/>
    <lineage>
        <taxon>Eukaryota</taxon>
        <taxon>Metazoa</taxon>
        <taxon>Ecdysozoa</taxon>
        <taxon>Arthropoda</taxon>
        <taxon>Chelicerata</taxon>
        <taxon>Arachnida</taxon>
        <taxon>Araneae</taxon>
        <taxon>Araneomorphae</taxon>
        <taxon>Entelegynae</taxon>
        <taxon>Araneoidea</taxon>
        <taxon>Araneidae</taxon>
        <taxon>Caerostris</taxon>
    </lineage>
</organism>
<evidence type="ECO:0000313" key="1">
    <source>
        <dbReference type="EMBL" id="GIY04587.1"/>
    </source>
</evidence>
<sequence>MAPYYGKSDSYSFLVPIPSDAAVNKNLGRKSLSVGNNKYREKGRRKKMTRKDKNSCIFSKKERLWKSLSVGNNKYREKGLRKKITRKDNNFEGFSKNGRLW</sequence>
<dbReference type="AlphaFoldDB" id="A0AAV4Q899"/>
<dbReference type="Proteomes" id="UP001054837">
    <property type="component" value="Unassembled WGS sequence"/>
</dbReference>
<protein>
    <submittedName>
        <fullName evidence="1">Uncharacterized protein</fullName>
    </submittedName>
</protein>
<dbReference type="EMBL" id="BPLQ01003950">
    <property type="protein sequence ID" value="GIY04587.1"/>
    <property type="molecule type" value="Genomic_DNA"/>
</dbReference>
<keyword evidence="2" id="KW-1185">Reference proteome</keyword>
<accession>A0AAV4Q899</accession>
<name>A0AAV4Q899_9ARAC</name>
<evidence type="ECO:0000313" key="2">
    <source>
        <dbReference type="Proteomes" id="UP001054837"/>
    </source>
</evidence>
<gene>
    <name evidence="1" type="ORF">CDAR_453411</name>
</gene>
<proteinExistence type="predicted"/>
<comment type="caution">
    <text evidence="1">The sequence shown here is derived from an EMBL/GenBank/DDBJ whole genome shotgun (WGS) entry which is preliminary data.</text>
</comment>